<comment type="caution">
    <text evidence="1">The sequence shown here is derived from an EMBL/GenBank/DDBJ whole genome shotgun (WGS) entry which is preliminary data.</text>
</comment>
<name>A0ACB7EIN8_NIBAL</name>
<accession>A0ACB7EIN8</accession>
<evidence type="ECO:0000313" key="2">
    <source>
        <dbReference type="Proteomes" id="UP000805704"/>
    </source>
</evidence>
<organism evidence="1 2">
    <name type="scientific">Nibea albiflora</name>
    <name type="common">Yellow drum</name>
    <name type="synonym">Corvina albiflora</name>
    <dbReference type="NCBI Taxonomy" id="240163"/>
    <lineage>
        <taxon>Eukaryota</taxon>
        <taxon>Metazoa</taxon>
        <taxon>Chordata</taxon>
        <taxon>Craniata</taxon>
        <taxon>Vertebrata</taxon>
        <taxon>Euteleostomi</taxon>
        <taxon>Actinopterygii</taxon>
        <taxon>Neopterygii</taxon>
        <taxon>Teleostei</taxon>
        <taxon>Neoteleostei</taxon>
        <taxon>Acanthomorphata</taxon>
        <taxon>Eupercaria</taxon>
        <taxon>Sciaenidae</taxon>
        <taxon>Nibea</taxon>
    </lineage>
</organism>
<proteinExistence type="predicted"/>
<reference evidence="1" key="1">
    <citation type="submission" date="2020-04" db="EMBL/GenBank/DDBJ databases">
        <title>A chromosome-scale assembly and high-density genetic map of the yellow drum (Nibea albiflora) genome.</title>
        <authorList>
            <person name="Xu D."/>
            <person name="Zhang W."/>
            <person name="Chen R."/>
            <person name="Tan P."/>
            <person name="Wang L."/>
            <person name="Song H."/>
            <person name="Tian L."/>
            <person name="Zhu Q."/>
            <person name="Wang B."/>
        </authorList>
    </citation>
    <scope>NUCLEOTIDE SEQUENCE</scope>
    <source>
        <strain evidence="1">ZJHYS-2018</strain>
    </source>
</reference>
<evidence type="ECO:0000313" key="1">
    <source>
        <dbReference type="EMBL" id="KAG8001696.1"/>
    </source>
</evidence>
<protein>
    <submittedName>
        <fullName evidence="1">Uncharacterized protein</fullName>
    </submittedName>
</protein>
<keyword evidence="2" id="KW-1185">Reference proteome</keyword>
<dbReference type="Proteomes" id="UP000805704">
    <property type="component" value="Chromosome 6"/>
</dbReference>
<sequence length="217" mass="23571">MRLRLWCVWTSWIFSLHAAAQHPPDREEGGVQPGRRSSPTPLRLDVREPATVRGDGGKVGGRRAALNGSTGPGGQRSLDVTGEKKKKKQTLSLREAQAVLLRKTQGGKGDKMTALLMKHVEKEKKKLLTVTSSSNSSSSPTLSSSVKSSVRTFHTQKGQYTVHFNEPTVQPQDGANGNMTTFKDGGKTDESSIMCEMTSSGLDLTFVARKSELNTET</sequence>
<gene>
    <name evidence="1" type="ORF">GBF38_002689</name>
</gene>
<dbReference type="EMBL" id="CM024794">
    <property type="protein sequence ID" value="KAG8001696.1"/>
    <property type="molecule type" value="Genomic_DNA"/>
</dbReference>